<dbReference type="PANTHER" id="PTHR12537">
    <property type="entry name" value="RNA BINDING PROTEIN PUMILIO-RELATED"/>
    <property type="match status" value="1"/>
</dbReference>
<name>A0A9P4M968_9PEZI</name>
<reference evidence="11" key="1">
    <citation type="journal article" date="2020" name="Stud. Mycol.">
        <title>101 Dothideomycetes genomes: a test case for predicting lifestyles and emergence of pathogens.</title>
        <authorList>
            <person name="Haridas S."/>
            <person name="Albert R."/>
            <person name="Binder M."/>
            <person name="Bloem J."/>
            <person name="Labutti K."/>
            <person name="Salamov A."/>
            <person name="Andreopoulos B."/>
            <person name="Baker S."/>
            <person name="Barry K."/>
            <person name="Bills G."/>
            <person name="Bluhm B."/>
            <person name="Cannon C."/>
            <person name="Castanera R."/>
            <person name="Culley D."/>
            <person name="Daum C."/>
            <person name="Ezra D."/>
            <person name="Gonzalez J."/>
            <person name="Henrissat B."/>
            <person name="Kuo A."/>
            <person name="Liang C."/>
            <person name="Lipzen A."/>
            <person name="Lutzoni F."/>
            <person name="Magnuson J."/>
            <person name="Mondo S."/>
            <person name="Nolan M."/>
            <person name="Ohm R."/>
            <person name="Pangilinan J."/>
            <person name="Park H.-J."/>
            <person name="Ramirez L."/>
            <person name="Alfaro M."/>
            <person name="Sun H."/>
            <person name="Tritt A."/>
            <person name="Yoshinaga Y."/>
            <person name="Zwiers L.-H."/>
            <person name="Turgeon B."/>
            <person name="Goodwin S."/>
            <person name="Spatafora J."/>
            <person name="Crous P."/>
            <person name="Grigoriev I."/>
        </authorList>
    </citation>
    <scope>NUCLEOTIDE SEQUENCE</scope>
    <source>
        <strain evidence="11">CBS 133067</strain>
    </source>
</reference>
<feature type="compositionally biased region" description="Polar residues" evidence="9">
    <location>
        <begin position="117"/>
        <end position="150"/>
    </location>
</feature>
<feature type="repeat" description="Pumilio" evidence="8">
    <location>
        <begin position="616"/>
        <end position="651"/>
    </location>
</feature>
<keyword evidence="4" id="KW-0694">RNA-binding</keyword>
<evidence type="ECO:0000259" key="10">
    <source>
        <dbReference type="PROSITE" id="PS50303"/>
    </source>
</evidence>
<feature type="repeat" description="Pumilio" evidence="8">
    <location>
        <begin position="580"/>
        <end position="615"/>
    </location>
</feature>
<evidence type="ECO:0000256" key="5">
    <source>
        <dbReference type="ARBA" id="ARBA00024893"/>
    </source>
</evidence>
<feature type="region of interest" description="Disordered" evidence="9">
    <location>
        <begin position="1"/>
        <end position="26"/>
    </location>
</feature>
<feature type="domain" description="PUM-HD" evidence="10">
    <location>
        <begin position="522"/>
        <end position="867"/>
    </location>
</feature>
<keyword evidence="12" id="KW-1185">Reference proteome</keyword>
<proteinExistence type="inferred from homology"/>
<feature type="region of interest" description="Disordered" evidence="9">
    <location>
        <begin position="221"/>
        <end position="304"/>
    </location>
</feature>
<evidence type="ECO:0000256" key="6">
    <source>
        <dbReference type="ARBA" id="ARBA00060736"/>
    </source>
</evidence>
<evidence type="ECO:0000313" key="11">
    <source>
        <dbReference type="EMBL" id="KAF2097494.1"/>
    </source>
</evidence>
<evidence type="ECO:0000256" key="3">
    <source>
        <dbReference type="ARBA" id="ARBA00022737"/>
    </source>
</evidence>
<dbReference type="CDD" id="cd07920">
    <property type="entry name" value="Pumilio"/>
    <property type="match status" value="1"/>
</dbReference>
<evidence type="ECO:0000256" key="9">
    <source>
        <dbReference type="SAM" id="MobiDB-lite"/>
    </source>
</evidence>
<feature type="region of interest" description="Disordered" evidence="9">
    <location>
        <begin position="871"/>
        <end position="930"/>
    </location>
</feature>
<gene>
    <name evidence="11" type="ORF">NA57DRAFT_58077</name>
</gene>
<dbReference type="InterPro" id="IPR016024">
    <property type="entry name" value="ARM-type_fold"/>
</dbReference>
<dbReference type="SUPFAM" id="SSF48371">
    <property type="entry name" value="ARM repeat"/>
    <property type="match status" value="1"/>
</dbReference>
<comment type="caution">
    <text evidence="11">The sequence shown here is derived from an EMBL/GenBank/DDBJ whole genome shotgun (WGS) entry which is preliminary data.</text>
</comment>
<dbReference type="Proteomes" id="UP000799772">
    <property type="component" value="Unassembled WGS sequence"/>
</dbReference>
<feature type="repeat" description="Pumilio" evidence="8">
    <location>
        <begin position="806"/>
        <end position="841"/>
    </location>
</feature>
<organism evidence="11 12">
    <name type="scientific">Rhizodiscina lignyota</name>
    <dbReference type="NCBI Taxonomy" id="1504668"/>
    <lineage>
        <taxon>Eukaryota</taxon>
        <taxon>Fungi</taxon>
        <taxon>Dikarya</taxon>
        <taxon>Ascomycota</taxon>
        <taxon>Pezizomycotina</taxon>
        <taxon>Dothideomycetes</taxon>
        <taxon>Pleosporomycetidae</taxon>
        <taxon>Aulographales</taxon>
        <taxon>Rhizodiscinaceae</taxon>
        <taxon>Rhizodiscina</taxon>
    </lineage>
</organism>
<dbReference type="PROSITE" id="PS50303">
    <property type="entry name" value="PUM_HD"/>
    <property type="match status" value="1"/>
</dbReference>
<dbReference type="Gene3D" id="1.25.10.10">
    <property type="entry name" value="Leucine-rich Repeat Variant"/>
    <property type="match status" value="1"/>
</dbReference>
<dbReference type="GO" id="GO:0000288">
    <property type="term" value="P:nuclear-transcribed mRNA catabolic process, deadenylation-dependent decay"/>
    <property type="evidence" value="ECO:0007669"/>
    <property type="project" value="TreeGrafter"/>
</dbReference>
<dbReference type="InterPro" id="IPR011989">
    <property type="entry name" value="ARM-like"/>
</dbReference>
<feature type="repeat" description="Pumilio" evidence="8">
    <location>
        <begin position="544"/>
        <end position="579"/>
    </location>
</feature>
<evidence type="ECO:0000256" key="4">
    <source>
        <dbReference type="ARBA" id="ARBA00022884"/>
    </source>
</evidence>
<dbReference type="InterPro" id="IPR033133">
    <property type="entry name" value="PUM-HD"/>
</dbReference>
<dbReference type="EMBL" id="ML978128">
    <property type="protein sequence ID" value="KAF2097494.1"/>
    <property type="molecule type" value="Genomic_DNA"/>
</dbReference>
<dbReference type="PROSITE" id="PS50302">
    <property type="entry name" value="PUM"/>
    <property type="match status" value="8"/>
</dbReference>
<comment type="similarity">
    <text evidence="6">Belongs to the PUF3 family.</text>
</comment>
<feature type="repeat" description="Pumilio" evidence="8">
    <location>
        <begin position="724"/>
        <end position="759"/>
    </location>
</feature>
<feature type="region of interest" description="Disordered" evidence="9">
    <location>
        <begin position="99"/>
        <end position="150"/>
    </location>
</feature>
<evidence type="ECO:0000256" key="1">
    <source>
        <dbReference type="ARBA" id="ARBA00004496"/>
    </source>
</evidence>
<feature type="repeat" description="Pumilio" evidence="8">
    <location>
        <begin position="652"/>
        <end position="687"/>
    </location>
</feature>
<evidence type="ECO:0000313" key="12">
    <source>
        <dbReference type="Proteomes" id="UP000799772"/>
    </source>
</evidence>
<feature type="compositionally biased region" description="Polar residues" evidence="9">
    <location>
        <begin position="261"/>
        <end position="276"/>
    </location>
</feature>
<evidence type="ECO:0000256" key="2">
    <source>
        <dbReference type="ARBA" id="ARBA00022490"/>
    </source>
</evidence>
<dbReference type="GO" id="GO:0005737">
    <property type="term" value="C:cytoplasm"/>
    <property type="evidence" value="ECO:0007669"/>
    <property type="project" value="UniProtKB-SubCell"/>
</dbReference>
<dbReference type="FunFam" id="1.25.10.10:FF:000004">
    <property type="entry name" value="Pumilio homolog 1 isoform 2"/>
    <property type="match status" value="1"/>
</dbReference>
<dbReference type="GO" id="GO:0003730">
    <property type="term" value="F:mRNA 3'-UTR binding"/>
    <property type="evidence" value="ECO:0007669"/>
    <property type="project" value="TreeGrafter"/>
</dbReference>
<evidence type="ECO:0000256" key="8">
    <source>
        <dbReference type="PROSITE-ProRule" id="PRU00317"/>
    </source>
</evidence>
<dbReference type="PANTHER" id="PTHR12537:SF12">
    <property type="entry name" value="MATERNAL PROTEIN PUMILIO"/>
    <property type="match status" value="1"/>
</dbReference>
<dbReference type="SMART" id="SM00025">
    <property type="entry name" value="Pumilio"/>
    <property type="match status" value="8"/>
</dbReference>
<dbReference type="OrthoDB" id="668540at2759"/>
<sequence>MVPSITGQSVNMPGTTRTSRLGDSTGIASRVGVDDQYEQNATLGSNLSSQTNGWNVGNIWGSGTLGSTFSSASRDRSRNREKVPFAAVAREVIEGKTGSGALLPAPETDRWTGRSAWGSTDANATRRSSGVSPARQRPSSNQPHNQTFIDNPQASTQFLSHPRQGVFVQDRATSLQLENSPSNMPRHPSDGILNGMGPFERMPGNQHRTSEAMYGTWTDTASVHSPVDDRRSVSNSEYFGPSSAAASRSGSLPPSREGPVQFSQMSDTLSRLSQGQAGPGSRGHTSSLSSHSNRTLPERTHSFPNDVASMFNRMALENGSGQQQNAFHRQSMSNVSAAGFLGQNQQDPRFMRQPQSDHVQNLDDGMMNAPESFTPEGFPHNQIGDRLNSYAMSQLADRGALTPGSSDYRASPFYSTGGTPPVFDHLYPSRADQSRTGSSGHSAALERKLRGLQQEQQTYLNAPYAQMFSLPQYRQFNPYQYPMTNGMQFNGVAPSLQVPPVQGLMALEPPKAPKDHDVGQGLRSALLEEFKSNNKGNKRYDLKEIYDHVVEFSGDQHGSRFIQQKLETANSDEKERVFKEIQPNALQLMQDVFGNYVIQKFFEHGDQNQKKILASKMKGHVLTLSLQMYGCRVVQKALEHILVDQQASLVKELEQHVVRCVKDQNGNHVIQKAIERIPAEHIQFITTSLTGHVGALSTHPYGCRVIQRMLEHCEDGPRDSILQELHSCQPNLISDQYGNYVTQHVIEHGKLEDRKKVIGLVMLNLLNYCKHKFASNVVEKCLVFGTNEQRRNIMVKILEKPDGPTPRESTLLGLVKDNFGNYVIQKLLDVLGSEDYPTFVDALAPEMFKAKRCITGKQILAVERKMHRFDKKNDSPLGIPARLSASNGAPSPATPNMDISAAATPPPPLTADAQSLRSDSIPSTTMSAVDEPVTGMVSSLGKTAGVVVPQIGVTDTSE</sequence>
<dbReference type="InterPro" id="IPR001313">
    <property type="entry name" value="Pumilio_RNA-bd_rpt"/>
</dbReference>
<accession>A0A9P4M968</accession>
<keyword evidence="2" id="KW-0963">Cytoplasm</keyword>
<feature type="compositionally biased region" description="Low complexity" evidence="9">
    <location>
        <begin position="282"/>
        <end position="295"/>
    </location>
</feature>
<feature type="repeat" description="Pumilio" evidence="8">
    <location>
        <begin position="688"/>
        <end position="723"/>
    </location>
</feature>
<dbReference type="AlphaFoldDB" id="A0A9P4M968"/>
<feature type="repeat" description="Pumilio" evidence="8">
    <location>
        <begin position="760"/>
        <end position="796"/>
    </location>
</feature>
<comment type="function">
    <text evidence="5">RNA-binding nucleolar protein required for pre-rRNA processing. Involved in production of 18S rRNA and assembly of small ribosomal subunit.</text>
</comment>
<feature type="compositionally biased region" description="Polar residues" evidence="9">
    <location>
        <begin position="1"/>
        <end position="22"/>
    </location>
</feature>
<comment type="subcellular location">
    <subcellularLocation>
        <location evidence="1">Cytoplasm</location>
    </subcellularLocation>
</comment>
<evidence type="ECO:0000256" key="7">
    <source>
        <dbReference type="ARBA" id="ARBA00081811"/>
    </source>
</evidence>
<keyword evidence="3" id="KW-0677">Repeat</keyword>
<dbReference type="Pfam" id="PF00806">
    <property type="entry name" value="PUF"/>
    <property type="match status" value="8"/>
</dbReference>
<feature type="compositionally biased region" description="Polar residues" evidence="9">
    <location>
        <begin position="912"/>
        <end position="927"/>
    </location>
</feature>
<dbReference type="InterPro" id="IPR033712">
    <property type="entry name" value="Pumilio_RNA-bd"/>
</dbReference>
<feature type="compositionally biased region" description="Low complexity" evidence="9">
    <location>
        <begin position="240"/>
        <end position="255"/>
    </location>
</feature>
<protein>
    <recommendedName>
        <fullName evidence="7">Pumilio homology domain family member 3</fullName>
    </recommendedName>
</protein>